<sequence length="1306" mass="147531">MVKDDGITHEKNQLSRVISEDISSKEGTPSEFHIPTSSPIPTIIQSDDIDVPLEWLYKGKKAKKKHSDNKPHPPPTADSTSTNESHQDEFKQDESRLSSNEILKTPLATASEEVASPTLNTPKRNRSASINTASTTRRPTLVTPISTTDLTPPTSSSSNTNSLKRSSSLTEKSKKSLFSSLFGRRSSSNSGSQRPLLQNPMGKNALSGSAVENTPPQTPTRSRSPSTSRLVNEHENEPSSPKLPPVTDLDSVNERIILNKNPLKKPSLPIEELSKLNLKRVRFAVNNFESDPPQQLPSRKPKPGNVLIPDDMISEPPAISMGITNTSGNITMKYVPIFTKDSKEYKLALERHKLALKEAQKHQEEAHYAAERIAYEVNKFSKKPNILTTTEPIYENFEAFTKKKAAIDKPIHLNEHPFEELNQTSSNSTTATTTNNNYTSLTSPKYKEITLDIIYTRCCHLREILPIPSTLRQVKGKTAPLQTLKFLNPKPTLIDILSFCDFISIVPIYNIIFDNVTLSPLMFKILICSVVNTTVLEKLGLRNVVIDEYGWKLLCKFLMRNNSIIKLDISQTRTRSDLPKSSYRDSMDWNLFCQVLKLRRGNPLQELLLNGIKFHKLSVEIFENVLVAFATNSNINQKLKPYNPLRLGVATSDISATHIKSLLNWASEYNVQGMDLAFNDLSTLVKPIVNKLSSLDFSNLQYFTLNSTNILNSYDAALVLKYLSKLPDLKFLDLSNLPQIFPEIFPYLHKYLPRFTTLKRIHFDNNSLRHRDISMLCNILVKCRTLSQVSMLGQNLSLSVEEENELAVNTDNSGGSNYNSEFARNTLSVTLYTFVRDSPNLVSLDLDYHEISDEIQQRIGICLMRHMDKKMDSSFKIDELATQDDLLYDGSLMTETAETIMTRVTQNSQKNPNQLNKQDSTKRYLFRKYVENLFKVHNNVHQTIDNLYEKQKNIELSNQERDNLTRLILLEKNLHNILDIFTGVPTFTSILGQSLPLLKHVDSQSTILADNDKDSNSSPMTLAETENLSRPHLMATDSGRIIDVFTGKSLNDMSDTSTSHNDKTNNIYKKYQQEEGELHKWGFFVQQRHSIYPDNLDINGLKDHHNHSQTNNNLSSKSSTPSVDSNDNAVSKKHQYTSLNNNNNINPTISNGSSTDSGTENSITNGGDTANSVKQKPNPFVNITNASLFHKSDHNQKKSEHEMVVNTTTDPQQHHHHRHHHNHQHNNLTSSKDHISRLSVQRPQLHASRSGDELRNAIIKAKGVDSIENLIHSVNENEAELETIYGRPIKSLHEDEMTRRDNLSKG</sequence>
<feature type="region of interest" description="Disordered" evidence="1">
    <location>
        <begin position="61"/>
        <end position="248"/>
    </location>
</feature>
<dbReference type="SUPFAM" id="SSF52047">
    <property type="entry name" value="RNI-like"/>
    <property type="match status" value="1"/>
</dbReference>
<feature type="region of interest" description="Disordered" evidence="1">
    <location>
        <begin position="1096"/>
        <end position="1179"/>
    </location>
</feature>
<feature type="region of interest" description="Disordered" evidence="1">
    <location>
        <begin position="1"/>
        <end position="45"/>
    </location>
</feature>
<gene>
    <name evidence="2" type="primary">TBLA0B04010</name>
    <name evidence="2" type="ORF">TBLA_0B04010</name>
</gene>
<feature type="compositionally biased region" description="Low complexity" evidence="1">
    <location>
        <begin position="34"/>
        <end position="45"/>
    </location>
</feature>
<feature type="compositionally biased region" description="Polar residues" evidence="1">
    <location>
        <begin position="1108"/>
        <end position="1129"/>
    </location>
</feature>
<dbReference type="InParanoid" id="I2GYN7"/>
<feature type="region of interest" description="Disordered" evidence="1">
    <location>
        <begin position="1209"/>
        <end position="1229"/>
    </location>
</feature>
<name>I2GYN7_HENB6</name>
<evidence type="ECO:0008006" key="4">
    <source>
        <dbReference type="Google" id="ProtNLM"/>
    </source>
</evidence>
<evidence type="ECO:0000313" key="2">
    <source>
        <dbReference type="EMBL" id="CCH59239.1"/>
    </source>
</evidence>
<evidence type="ECO:0000256" key="1">
    <source>
        <dbReference type="SAM" id="MobiDB-lite"/>
    </source>
</evidence>
<dbReference type="OrthoDB" id="8436363at2759"/>
<reference evidence="2 3" key="1">
    <citation type="journal article" date="2011" name="Proc. Natl. Acad. Sci. U.S.A.">
        <title>Evolutionary erosion of yeast sex chromosomes by mating-type switching accidents.</title>
        <authorList>
            <person name="Gordon J.L."/>
            <person name="Armisen D."/>
            <person name="Proux-Wera E."/>
            <person name="Oheigeartaigh S.S."/>
            <person name="Byrne K.P."/>
            <person name="Wolfe K.H."/>
        </authorList>
    </citation>
    <scope>NUCLEOTIDE SEQUENCE [LARGE SCALE GENOMIC DNA]</scope>
    <source>
        <strain evidence="3">ATCC 34711 / CBS 6284 / DSM 70876 / NBRC 10599 / NRRL Y-10934 / UCD 77-7</strain>
    </source>
</reference>
<dbReference type="Proteomes" id="UP000002866">
    <property type="component" value="Chromosome 2"/>
</dbReference>
<protein>
    <recommendedName>
        <fullName evidence="4">GLC7-interacting protein 3</fullName>
    </recommendedName>
</protein>
<evidence type="ECO:0000313" key="3">
    <source>
        <dbReference type="Proteomes" id="UP000002866"/>
    </source>
</evidence>
<feature type="compositionally biased region" description="Polar residues" evidence="1">
    <location>
        <begin position="1156"/>
        <end position="1179"/>
    </location>
</feature>
<dbReference type="EMBL" id="HE806317">
    <property type="protein sequence ID" value="CCH59239.1"/>
    <property type="molecule type" value="Genomic_DNA"/>
</dbReference>
<feature type="compositionally biased region" description="Basic residues" evidence="1">
    <location>
        <begin position="1214"/>
        <end position="1224"/>
    </location>
</feature>
<feature type="compositionally biased region" description="Low complexity" evidence="1">
    <location>
        <begin position="1137"/>
        <end position="1155"/>
    </location>
</feature>
<feature type="compositionally biased region" description="Polar residues" evidence="1">
    <location>
        <begin position="117"/>
        <end position="138"/>
    </location>
</feature>
<feature type="compositionally biased region" description="Low complexity" evidence="1">
    <location>
        <begin position="143"/>
        <end position="192"/>
    </location>
</feature>
<dbReference type="HOGENOM" id="CLU_007231_0_0_1"/>
<dbReference type="GeneID" id="14494191"/>
<dbReference type="RefSeq" id="XP_004178758.1">
    <property type="nucleotide sequence ID" value="XM_004178710.1"/>
</dbReference>
<dbReference type="GO" id="GO:0019888">
    <property type="term" value="F:protein phosphatase regulator activity"/>
    <property type="evidence" value="ECO:0007669"/>
    <property type="project" value="EnsemblFungi"/>
</dbReference>
<feature type="compositionally biased region" description="Basic and acidic residues" evidence="1">
    <location>
        <begin position="1"/>
        <end position="24"/>
    </location>
</feature>
<dbReference type="Gene3D" id="3.80.10.10">
    <property type="entry name" value="Ribonuclease Inhibitor"/>
    <property type="match status" value="1"/>
</dbReference>
<accession>I2GYN7</accession>
<feature type="compositionally biased region" description="Basic and acidic residues" evidence="1">
    <location>
        <begin position="85"/>
        <end position="96"/>
    </location>
</feature>
<dbReference type="InterPro" id="IPR032675">
    <property type="entry name" value="LRR_dom_sf"/>
</dbReference>
<dbReference type="eggNOG" id="ENOG502QYHN">
    <property type="taxonomic scope" value="Eukaryota"/>
</dbReference>
<dbReference type="FunCoup" id="I2GYN7">
    <property type="interactions" value="268"/>
</dbReference>
<feature type="compositionally biased region" description="Low complexity" evidence="1">
    <location>
        <begin position="219"/>
        <end position="229"/>
    </location>
</feature>
<dbReference type="GO" id="GO:0008157">
    <property type="term" value="F:protein phosphatase 1 binding"/>
    <property type="evidence" value="ECO:0007669"/>
    <property type="project" value="EnsemblFungi"/>
</dbReference>
<proteinExistence type="predicted"/>
<organism evidence="2 3">
    <name type="scientific">Henningerozyma blattae (strain ATCC 34711 / CBS 6284 / DSM 70876 / NBRC 10599 / NRRL Y-10934 / UCD 77-7)</name>
    <name type="common">Yeast</name>
    <name type="synonym">Tetrapisispora blattae</name>
    <dbReference type="NCBI Taxonomy" id="1071380"/>
    <lineage>
        <taxon>Eukaryota</taxon>
        <taxon>Fungi</taxon>
        <taxon>Dikarya</taxon>
        <taxon>Ascomycota</taxon>
        <taxon>Saccharomycotina</taxon>
        <taxon>Saccharomycetes</taxon>
        <taxon>Saccharomycetales</taxon>
        <taxon>Saccharomycetaceae</taxon>
        <taxon>Henningerozyma</taxon>
    </lineage>
</organism>
<dbReference type="GO" id="GO:0007059">
    <property type="term" value="P:chromosome segregation"/>
    <property type="evidence" value="ECO:0007669"/>
    <property type="project" value="EnsemblFungi"/>
</dbReference>
<keyword evidence="3" id="KW-1185">Reference proteome</keyword>
<dbReference type="KEGG" id="tbl:TBLA_0B04010"/>
<dbReference type="OMA" id="KWGFFVQ"/>